<dbReference type="RefSeq" id="WP_126776682.1">
    <property type="nucleotide sequence ID" value="NZ_PIPM01000004.1"/>
</dbReference>
<gene>
    <name evidence="4" type="ORF">CWE11_05930</name>
</gene>
<proteinExistence type="predicted"/>
<dbReference type="AlphaFoldDB" id="A0A432WKH1"/>
<feature type="chain" id="PRO_5019420269" evidence="2">
    <location>
        <begin position="19"/>
        <end position="294"/>
    </location>
</feature>
<evidence type="ECO:0000313" key="5">
    <source>
        <dbReference type="Proteomes" id="UP000288405"/>
    </source>
</evidence>
<dbReference type="InterPro" id="IPR029058">
    <property type="entry name" value="AB_hydrolase_fold"/>
</dbReference>
<reference evidence="4 5" key="1">
    <citation type="journal article" date="2011" name="Front. Microbiol.">
        <title>Genomic signatures of strain selection and enhancement in Bacillus atrophaeus var. globigii, a historical biowarfare simulant.</title>
        <authorList>
            <person name="Gibbons H.S."/>
            <person name="Broomall S.M."/>
            <person name="McNew L.A."/>
            <person name="Daligault H."/>
            <person name="Chapman C."/>
            <person name="Bruce D."/>
            <person name="Karavis M."/>
            <person name="Krepps M."/>
            <person name="McGregor P.A."/>
            <person name="Hong C."/>
            <person name="Park K.H."/>
            <person name="Akmal A."/>
            <person name="Feldman A."/>
            <person name="Lin J.S."/>
            <person name="Chang W.E."/>
            <person name="Higgs B.W."/>
            <person name="Demirev P."/>
            <person name="Lindquist J."/>
            <person name="Liem A."/>
            <person name="Fochler E."/>
            <person name="Read T.D."/>
            <person name="Tapia R."/>
            <person name="Johnson S."/>
            <person name="Bishop-Lilly K.A."/>
            <person name="Detter C."/>
            <person name="Han C."/>
            <person name="Sozhamannan S."/>
            <person name="Rosenzweig C.N."/>
            <person name="Skowronski E.W."/>
        </authorList>
    </citation>
    <scope>NUCLEOTIDE SEQUENCE [LARGE SCALE GENOMIC DNA]</scope>
    <source>
        <strain evidence="4 5">GYP-17</strain>
    </source>
</reference>
<dbReference type="InterPro" id="IPR049492">
    <property type="entry name" value="BD-FAE-like_dom"/>
</dbReference>
<dbReference type="InterPro" id="IPR050300">
    <property type="entry name" value="GDXG_lipolytic_enzyme"/>
</dbReference>
<sequence length="294" mass="32881">MRLWILIALLCGAFVLTACQPTRVLNTVVPSGSYNRLADVPYATDSRQQMDIYIPSQKPLRENIIVFVYGGAWDQGDKNEFEFVGQAFARLGYVTVIPNYRLYPDVEFPQFIDDIAKAIAALPEHLNEPCPSPDNLILMGHSAGAHSVAMLVADPRYFDEFVPFSPTVHALIGMSGPYDLPLEHERVKDKFTTVEGDEANPVALAHENMPRTLLLHGGSDTIAAPEHTEKFAARLAELNVPVETRMYERARHVALVASLASPLRFWTPAYNDIQEFFELHQLNEICTPESDITN</sequence>
<dbReference type="PANTHER" id="PTHR48081">
    <property type="entry name" value="AB HYDROLASE SUPERFAMILY PROTEIN C4A8.06C"/>
    <property type="match status" value="1"/>
</dbReference>
<keyword evidence="5" id="KW-1185">Reference proteome</keyword>
<keyword evidence="1 4" id="KW-0378">Hydrolase</keyword>
<dbReference type="PROSITE" id="PS51257">
    <property type="entry name" value="PROKAR_LIPOPROTEIN"/>
    <property type="match status" value="1"/>
</dbReference>
<keyword evidence="2" id="KW-0732">Signal</keyword>
<evidence type="ECO:0000259" key="3">
    <source>
        <dbReference type="Pfam" id="PF20434"/>
    </source>
</evidence>
<dbReference type="OrthoDB" id="9775851at2"/>
<evidence type="ECO:0000256" key="2">
    <source>
        <dbReference type="SAM" id="SignalP"/>
    </source>
</evidence>
<dbReference type="PANTHER" id="PTHR48081:SF33">
    <property type="entry name" value="KYNURENINE FORMAMIDASE"/>
    <property type="match status" value="1"/>
</dbReference>
<accession>A0A432WKH1</accession>
<dbReference type="GO" id="GO:0016787">
    <property type="term" value="F:hydrolase activity"/>
    <property type="evidence" value="ECO:0007669"/>
    <property type="project" value="UniProtKB-KW"/>
</dbReference>
<dbReference type="Proteomes" id="UP000288405">
    <property type="component" value="Unassembled WGS sequence"/>
</dbReference>
<evidence type="ECO:0000313" key="4">
    <source>
        <dbReference type="EMBL" id="RUO34265.1"/>
    </source>
</evidence>
<evidence type="ECO:0000256" key="1">
    <source>
        <dbReference type="ARBA" id="ARBA00022801"/>
    </source>
</evidence>
<name>A0A432WKH1_9GAMM</name>
<dbReference type="SUPFAM" id="SSF53474">
    <property type="entry name" value="alpha/beta-Hydrolases"/>
    <property type="match status" value="1"/>
</dbReference>
<organism evidence="4 5">
    <name type="scientific">Aliidiomarina sanyensis</name>
    <dbReference type="NCBI Taxonomy" id="1249555"/>
    <lineage>
        <taxon>Bacteria</taxon>
        <taxon>Pseudomonadati</taxon>
        <taxon>Pseudomonadota</taxon>
        <taxon>Gammaproteobacteria</taxon>
        <taxon>Alteromonadales</taxon>
        <taxon>Idiomarinaceae</taxon>
        <taxon>Aliidiomarina</taxon>
    </lineage>
</organism>
<protein>
    <submittedName>
        <fullName evidence="4">Alpha/beta hydrolase</fullName>
    </submittedName>
</protein>
<feature type="domain" description="BD-FAE-like" evidence="3">
    <location>
        <begin position="50"/>
        <end position="235"/>
    </location>
</feature>
<feature type="signal peptide" evidence="2">
    <location>
        <begin position="1"/>
        <end position="18"/>
    </location>
</feature>
<dbReference type="Pfam" id="PF20434">
    <property type="entry name" value="BD-FAE"/>
    <property type="match status" value="1"/>
</dbReference>
<comment type="caution">
    <text evidence="4">The sequence shown here is derived from an EMBL/GenBank/DDBJ whole genome shotgun (WGS) entry which is preliminary data.</text>
</comment>
<dbReference type="Gene3D" id="3.40.50.1820">
    <property type="entry name" value="alpha/beta hydrolase"/>
    <property type="match status" value="1"/>
</dbReference>
<dbReference type="EMBL" id="PIPM01000004">
    <property type="protein sequence ID" value="RUO34265.1"/>
    <property type="molecule type" value="Genomic_DNA"/>
</dbReference>